<accession>A0A2I1GFU2</accession>
<dbReference type="VEuPathDB" id="FungiDB:RhiirA1_458748"/>
<dbReference type="EMBL" id="LLXI01000387">
    <property type="protein sequence ID" value="PKY45492.1"/>
    <property type="molecule type" value="Genomic_DNA"/>
</dbReference>
<sequence length="111" mass="13319">MQNYETLKLLIKPLTMENILNPNFFYNPNMLFNSYYDSSYSDSDLLNSYQYKSLNLPIFEFYDSPYNSSDLFLKDHDILNETQIGNVKRIDVSENEDINRYDFLKDKRINN</sequence>
<dbReference type="OrthoDB" id="2430696at2759"/>
<proteinExistence type="predicted"/>
<evidence type="ECO:0000313" key="1">
    <source>
        <dbReference type="EMBL" id="PKY45492.1"/>
    </source>
</evidence>
<dbReference type="AlphaFoldDB" id="A0A2I1GFU2"/>
<name>A0A2I1GFU2_9GLOM</name>
<reference evidence="1 2" key="1">
    <citation type="submission" date="2015-10" db="EMBL/GenBank/DDBJ databases">
        <title>Genome analyses suggest a sexual origin of heterokaryosis in a supposedly ancient asexual fungus.</title>
        <authorList>
            <person name="Ropars J."/>
            <person name="Sedzielewska K."/>
            <person name="Noel J."/>
            <person name="Charron P."/>
            <person name="Farinelli L."/>
            <person name="Marton T."/>
            <person name="Kruger M."/>
            <person name="Pelin A."/>
            <person name="Brachmann A."/>
            <person name="Corradi N."/>
        </authorList>
    </citation>
    <scope>NUCLEOTIDE SEQUENCE [LARGE SCALE GENOMIC DNA]</scope>
    <source>
        <strain evidence="1 2">A4</strain>
    </source>
</reference>
<gene>
    <name evidence="1" type="ORF">RhiirA4_460079</name>
</gene>
<protein>
    <submittedName>
        <fullName evidence="1">Uncharacterized protein</fullName>
    </submittedName>
</protein>
<keyword evidence="2" id="KW-1185">Reference proteome</keyword>
<evidence type="ECO:0000313" key="2">
    <source>
        <dbReference type="Proteomes" id="UP000234323"/>
    </source>
</evidence>
<comment type="caution">
    <text evidence="1">The sequence shown here is derived from an EMBL/GenBank/DDBJ whole genome shotgun (WGS) entry which is preliminary data.</text>
</comment>
<organism evidence="1 2">
    <name type="scientific">Rhizophagus irregularis</name>
    <dbReference type="NCBI Taxonomy" id="588596"/>
    <lineage>
        <taxon>Eukaryota</taxon>
        <taxon>Fungi</taxon>
        <taxon>Fungi incertae sedis</taxon>
        <taxon>Mucoromycota</taxon>
        <taxon>Glomeromycotina</taxon>
        <taxon>Glomeromycetes</taxon>
        <taxon>Glomerales</taxon>
        <taxon>Glomeraceae</taxon>
        <taxon>Rhizophagus</taxon>
    </lineage>
</organism>
<dbReference type="Proteomes" id="UP000234323">
    <property type="component" value="Unassembled WGS sequence"/>
</dbReference>